<accession>A0A318FG20</accession>
<dbReference type="Pfam" id="PF04434">
    <property type="entry name" value="SWIM"/>
    <property type="match status" value="2"/>
</dbReference>
<evidence type="ECO:0000256" key="1">
    <source>
        <dbReference type="PROSITE-ProRule" id="PRU00325"/>
    </source>
</evidence>
<organism evidence="3 4">
    <name type="scientific">Klebsiella oxytoca</name>
    <dbReference type="NCBI Taxonomy" id="571"/>
    <lineage>
        <taxon>Bacteria</taxon>
        <taxon>Pseudomonadati</taxon>
        <taxon>Pseudomonadota</taxon>
        <taxon>Gammaproteobacteria</taxon>
        <taxon>Enterobacterales</taxon>
        <taxon>Enterobacteriaceae</taxon>
        <taxon>Klebsiella/Raoultella group</taxon>
        <taxon>Klebsiella</taxon>
    </lineage>
</organism>
<dbReference type="RefSeq" id="WP_110277435.1">
    <property type="nucleotide sequence ID" value="NZ_QJJG01000037.1"/>
</dbReference>
<keyword evidence="1" id="KW-0863">Zinc-finger</keyword>
<dbReference type="EMBL" id="QJJG01000037">
    <property type="protein sequence ID" value="PXW34376.1"/>
    <property type="molecule type" value="Genomic_DNA"/>
</dbReference>
<feature type="domain" description="SWIM-type" evidence="2">
    <location>
        <begin position="156"/>
        <end position="190"/>
    </location>
</feature>
<dbReference type="PROSITE" id="PS50966">
    <property type="entry name" value="ZF_SWIM"/>
    <property type="match status" value="2"/>
</dbReference>
<comment type="caution">
    <text evidence="3">The sequence shown here is derived from an EMBL/GenBank/DDBJ whole genome shotgun (WGS) entry which is preliminary data.</text>
</comment>
<evidence type="ECO:0000313" key="3">
    <source>
        <dbReference type="EMBL" id="PXW34376.1"/>
    </source>
</evidence>
<keyword evidence="1" id="KW-0862">Zinc</keyword>
<dbReference type="GO" id="GO:0008270">
    <property type="term" value="F:zinc ion binding"/>
    <property type="evidence" value="ECO:0007669"/>
    <property type="project" value="UniProtKB-KW"/>
</dbReference>
<evidence type="ECO:0000259" key="2">
    <source>
        <dbReference type="PROSITE" id="PS50966"/>
    </source>
</evidence>
<gene>
    <name evidence="3" type="ORF">DET57_13715</name>
</gene>
<dbReference type="InterPro" id="IPR007527">
    <property type="entry name" value="Znf_SWIM"/>
</dbReference>
<sequence>MMPLRPELLELTQQALMALSNAGFVKRSIKELDSGNIPELEQDDAGTLTALFNDGIRTRLAKDQALKESSCTCGASGMCRHRVMLVLSYQRANISDDVPEEATENIERWHPGLWQEELATLPDAVRKRAQQLADKGLAVELFCLPGEMPSAKLPMSDVRFYSRSSIRFARCDCVEGSLCEHVALAVQAFTDAEAQQPGFTHLVWQTRSHKVATSGGPFDTTEGEACRHSLQQLSHLLWQGGISQPPINLDAAFTRAQRAAHAANWRWVVGALDEVRQSVDAFQQRASYYHPAQLLAQLAGLNARLESAGHMAQLAVPPLPWRTIVGLGVAGEAQLDHVRLISLGMRSWQDNRQYGLRIWFSDPDTGSILHLSRSWPLAERAQSPAWQRRLFTFQAGALAGGQIISQSARRNANGELLLGTRHRLSSNVPLTPDAWLMLNAPLRQPGVAALREYLHQRAPACVRPLNQVDNLFILPVEACLAVGWDAAQQTLDAQVISGEGQDNLLHLSLPASASAPYAVERMAVLLGQEDDPVVMVSGLVTFSHGQLTLEPLVMMTRSRAWALDAEPHPAGPLPAADLSPAVSQTGLLLQRCQEVLIQLLHNGLRYQQQNLFREASMLADELAGQGFNQLARLLRQLHENKSAIPDNALNTLSLLYLQLQMAQY</sequence>
<reference evidence="3 4" key="1">
    <citation type="submission" date="2018-05" db="EMBL/GenBank/DDBJ databases">
        <title>Freshwater and sediment microbial communities from various areas in North America, analyzing microbe dynamics in response to fracking.</title>
        <authorList>
            <person name="Lamendella R."/>
        </authorList>
    </citation>
    <scope>NUCLEOTIDE SEQUENCE [LARGE SCALE GENOMIC DNA]</scope>
    <source>
        <strain evidence="3 4">67</strain>
    </source>
</reference>
<feature type="domain" description="SWIM-type" evidence="2">
    <location>
        <begin position="56"/>
        <end position="90"/>
    </location>
</feature>
<dbReference type="AlphaFoldDB" id="A0A318FG20"/>
<protein>
    <submittedName>
        <fullName evidence="3">SWIM zinc finger protein</fullName>
    </submittedName>
</protein>
<name>A0A318FG20_KLEOX</name>
<dbReference type="Proteomes" id="UP000247485">
    <property type="component" value="Unassembled WGS sequence"/>
</dbReference>
<evidence type="ECO:0000313" key="4">
    <source>
        <dbReference type="Proteomes" id="UP000247485"/>
    </source>
</evidence>
<proteinExistence type="predicted"/>
<keyword evidence="1" id="KW-0479">Metal-binding</keyword>